<dbReference type="PANTHER" id="PTHR33154">
    <property type="entry name" value="TRANSCRIPTIONAL REGULATOR, ARSR FAMILY"/>
    <property type="match status" value="1"/>
</dbReference>
<keyword evidence="1" id="KW-0805">Transcription regulation</keyword>
<dbReference type="GO" id="GO:0003700">
    <property type="term" value="F:DNA-binding transcription factor activity"/>
    <property type="evidence" value="ECO:0007669"/>
    <property type="project" value="InterPro"/>
</dbReference>
<keyword evidence="3" id="KW-0804">Transcription</keyword>
<evidence type="ECO:0000256" key="2">
    <source>
        <dbReference type="ARBA" id="ARBA00023125"/>
    </source>
</evidence>
<accession>M5AD49</accession>
<organism evidence="5 6">
    <name type="scientific">Levilactobacillus brevis KB290</name>
    <dbReference type="NCBI Taxonomy" id="1001583"/>
    <lineage>
        <taxon>Bacteria</taxon>
        <taxon>Bacillati</taxon>
        <taxon>Bacillota</taxon>
        <taxon>Bacilli</taxon>
        <taxon>Lactobacillales</taxon>
        <taxon>Lactobacillaceae</taxon>
        <taxon>Levilactobacillus</taxon>
    </lineage>
</organism>
<dbReference type="GO" id="GO:0003677">
    <property type="term" value="F:DNA binding"/>
    <property type="evidence" value="ECO:0007669"/>
    <property type="project" value="UniProtKB-KW"/>
</dbReference>
<proteinExistence type="predicted"/>
<name>M5AD49_LEVBR</name>
<keyword evidence="2" id="KW-0238">DNA-binding</keyword>
<evidence type="ECO:0000313" key="6">
    <source>
        <dbReference type="Proteomes" id="UP000012042"/>
    </source>
</evidence>
<dbReference type="Proteomes" id="UP000012042">
    <property type="component" value="Chromosome"/>
</dbReference>
<dbReference type="AlphaFoldDB" id="M5AD49"/>
<dbReference type="SUPFAM" id="SSF46785">
    <property type="entry name" value="Winged helix' DNA-binding domain"/>
    <property type="match status" value="1"/>
</dbReference>
<dbReference type="InterPro" id="IPR036390">
    <property type="entry name" value="WH_DNA-bd_sf"/>
</dbReference>
<dbReference type="InterPro" id="IPR051081">
    <property type="entry name" value="HTH_MetalResp_TranReg"/>
</dbReference>
<evidence type="ECO:0000259" key="4">
    <source>
        <dbReference type="PROSITE" id="PS50987"/>
    </source>
</evidence>
<dbReference type="Gene3D" id="1.10.10.10">
    <property type="entry name" value="Winged helix-like DNA-binding domain superfamily/Winged helix DNA-binding domain"/>
    <property type="match status" value="1"/>
</dbReference>
<evidence type="ECO:0000313" key="5">
    <source>
        <dbReference type="EMBL" id="BAN06262.1"/>
    </source>
</evidence>
<dbReference type="PRINTS" id="PR00778">
    <property type="entry name" value="HTHARSR"/>
</dbReference>
<dbReference type="PROSITE" id="PS50987">
    <property type="entry name" value="HTH_ARSR_2"/>
    <property type="match status" value="1"/>
</dbReference>
<dbReference type="InterPro" id="IPR011991">
    <property type="entry name" value="ArsR-like_HTH"/>
</dbReference>
<dbReference type="SMART" id="SM00418">
    <property type="entry name" value="HTH_ARSR"/>
    <property type="match status" value="1"/>
</dbReference>
<dbReference type="PATRIC" id="fig|1001583.3.peg.617"/>
<evidence type="ECO:0000256" key="3">
    <source>
        <dbReference type="ARBA" id="ARBA00023163"/>
    </source>
</evidence>
<sequence length="122" mass="13554">MAFLNCVSLLAHLANLTKIGILSSMNIETASLVTDDERAAIFKALAEPNRLRIIRVLYQAQRELTCSEIGGQLNISKSTVSYHFKALRLVGLTNTRQVAQTKYLSLRQSTFDRVLPGFLATL</sequence>
<dbReference type="InterPro" id="IPR001845">
    <property type="entry name" value="HTH_ArsR_DNA-bd_dom"/>
</dbReference>
<dbReference type="NCBIfam" id="NF033788">
    <property type="entry name" value="HTH_metalloreg"/>
    <property type="match status" value="1"/>
</dbReference>
<evidence type="ECO:0000256" key="1">
    <source>
        <dbReference type="ARBA" id="ARBA00023015"/>
    </source>
</evidence>
<dbReference type="PANTHER" id="PTHR33154:SF25">
    <property type="entry name" value="LMO0101 PROTEIN"/>
    <property type="match status" value="1"/>
</dbReference>
<protein>
    <submittedName>
        <fullName evidence="5">Uncharacterized HTH-type transcriptional regulator yceK</fullName>
    </submittedName>
</protein>
<dbReference type="EMBL" id="AP012167">
    <property type="protein sequence ID" value="BAN06262.1"/>
    <property type="molecule type" value="Genomic_DNA"/>
</dbReference>
<dbReference type="InterPro" id="IPR036388">
    <property type="entry name" value="WH-like_DNA-bd_sf"/>
</dbReference>
<dbReference type="HOGENOM" id="CLU_097806_4_3_9"/>
<feature type="domain" description="HTH arsR-type" evidence="4">
    <location>
        <begin position="30"/>
        <end position="122"/>
    </location>
</feature>
<gene>
    <name evidence="5" type="ORF">LVISKB_0627</name>
</gene>
<dbReference type="CDD" id="cd00090">
    <property type="entry name" value="HTH_ARSR"/>
    <property type="match status" value="1"/>
</dbReference>
<dbReference type="Pfam" id="PF12840">
    <property type="entry name" value="HTH_20"/>
    <property type="match status" value="1"/>
</dbReference>
<reference evidence="5 6" key="1">
    <citation type="journal article" date="2013" name="PLoS ONE">
        <title>Genomic Analysis by Deep Sequencing of the Probiotic Lactobacillus brevis KB290 Harboring Nine Plasmids Reveals Genomic Stability.</title>
        <authorList>
            <person name="Fukao M."/>
            <person name="Oshima K."/>
            <person name="Morita H."/>
            <person name="Toh H."/>
            <person name="Suda W."/>
            <person name="Kim S.W."/>
            <person name="Suzuki S."/>
            <person name="Yakabe T."/>
            <person name="Hattori M."/>
            <person name="Yajima N."/>
        </authorList>
    </citation>
    <scope>NUCLEOTIDE SEQUENCE [LARGE SCALE GENOMIC DNA]</scope>
    <source>
        <strain evidence="5 6">KB290</strain>
    </source>
</reference>
<dbReference type="KEGG" id="lbk:LVISKB_0627"/>